<evidence type="ECO:0000256" key="1">
    <source>
        <dbReference type="ARBA" id="ARBA00022801"/>
    </source>
</evidence>
<dbReference type="PROSITE" id="PS50054">
    <property type="entry name" value="TYR_PHOSPHATASE_DUAL"/>
    <property type="match status" value="1"/>
</dbReference>
<dbReference type="GO" id="GO:0008138">
    <property type="term" value="F:protein tyrosine/serine/threonine phosphatase activity"/>
    <property type="evidence" value="ECO:0007669"/>
    <property type="project" value="TreeGrafter"/>
</dbReference>
<dbReference type="PROSITE" id="PS00383">
    <property type="entry name" value="TYR_PHOSPHATASE_1"/>
    <property type="match status" value="1"/>
</dbReference>
<dbReference type="PROSITE" id="PS50056">
    <property type="entry name" value="TYR_PHOSPHATASE_2"/>
    <property type="match status" value="2"/>
</dbReference>
<dbReference type="PANTHER" id="PTHR47550:SF1">
    <property type="entry name" value="DUAL SPECIFICITY PROTEIN PHOSPHATASE PPS1"/>
    <property type="match status" value="1"/>
</dbReference>
<keyword evidence="2" id="KW-0904">Protein phosphatase</keyword>
<evidence type="ECO:0000259" key="4">
    <source>
        <dbReference type="PROSITE" id="PS50054"/>
    </source>
</evidence>
<dbReference type="SUPFAM" id="SSF52799">
    <property type="entry name" value="(Phosphotyrosine protein) phosphatases II"/>
    <property type="match status" value="2"/>
</dbReference>
<dbReference type="GO" id="GO:0033260">
    <property type="term" value="P:nuclear DNA replication"/>
    <property type="evidence" value="ECO:0007669"/>
    <property type="project" value="TreeGrafter"/>
</dbReference>
<dbReference type="SMART" id="SM00195">
    <property type="entry name" value="DSPc"/>
    <property type="match status" value="1"/>
</dbReference>
<dbReference type="InterPro" id="IPR016130">
    <property type="entry name" value="Tyr_Pase_AS"/>
</dbReference>
<dbReference type="Pfam" id="PF00782">
    <property type="entry name" value="DSPc"/>
    <property type="match status" value="2"/>
</dbReference>
<dbReference type="Proteomes" id="UP000242180">
    <property type="component" value="Unassembled WGS sequence"/>
</dbReference>
<feature type="region of interest" description="Disordered" evidence="3">
    <location>
        <begin position="521"/>
        <end position="542"/>
    </location>
</feature>
<evidence type="ECO:0000259" key="5">
    <source>
        <dbReference type="PROSITE" id="PS50056"/>
    </source>
</evidence>
<keyword evidence="1" id="KW-0378">Hydrolase</keyword>
<sequence>MDIDAVRSSSAYDSNELPEVLPPNPILTPADKNHVSAKVEDDETDKPIAPSVDLSTDSFSNFVARQEQKQQHLHTTQQKEPSFDVPEDCLQNVIQNNPPIYGITADQFARIEQLYASTPLPNDILFPWLHGVDGKSYQQNLFFGVRRSLVPRYRGLTVVHADEACGHFARLVHSVLPNEIVSNQTFINNTDTESSVNLRNFRIQVARYATVSDIVVYGHAADQVAQSIAQAQATLRQERLEHIQNVKRTAGKKAVENANELIYRVFVIQDPFAAFEKKYPELVSFDSNGAPVNAFRFLEREREEMRAMSRATEITPNIWLGNAQDAPASVRDIDDDDDDEDDEDYSDTDDNPNQFSVCIEAHDLADMPLPSTLTLARETLNELPPSEMPIEIIHLDVYATGVPIGRSAFDEFLDRLDHLLAFMEDLADNGRRILIHCSDGYSETSLLALSWLMYKFKLRLPEAYLKLHEMRNFFVYAADVPTLRRIEYHLLHSPHSLKRKRETTRQHTGVKANQVSRLNVAGGDDLSVDDDMDEEDETSGRDKRTLHDDLYINGISNFATVPARAVDYMSISNEDIDETVPMHLFQAVPEVDPAEKAAFTWFYSPRFEGSFPSRVLPFLYLGNLNHATNPDMLKALGITHVISVGEHANLDPSEFQVLLLDNLYDDGIDSVRERLDQTVTFIDSARTQGTKCLVHCRVGVSRSATITICYVMVHLNYNVVKAYLYVRARRLSVIIQPNLKFMYEMLQLDQRLQGRTSVPWPVISKEIHLLNMSYRES</sequence>
<dbReference type="GO" id="GO:0005634">
    <property type="term" value="C:nucleus"/>
    <property type="evidence" value="ECO:0007669"/>
    <property type="project" value="GOC"/>
</dbReference>
<dbReference type="STRING" id="13706.A0A1X2HSU1"/>
<feature type="domain" description="Tyrosine-protein phosphatase" evidence="4">
    <location>
        <begin position="611"/>
        <end position="754"/>
    </location>
</feature>
<evidence type="ECO:0000313" key="7">
    <source>
        <dbReference type="Proteomes" id="UP000242180"/>
    </source>
</evidence>
<dbReference type="InterPro" id="IPR053239">
    <property type="entry name" value="Dual_spec_PTase"/>
</dbReference>
<feature type="compositionally biased region" description="Acidic residues" evidence="3">
    <location>
        <begin position="526"/>
        <end position="537"/>
    </location>
</feature>
<evidence type="ECO:0000256" key="2">
    <source>
        <dbReference type="ARBA" id="ARBA00022912"/>
    </source>
</evidence>
<comment type="caution">
    <text evidence="6">The sequence shown here is derived from an EMBL/GenBank/DDBJ whole genome shotgun (WGS) entry which is preliminary data.</text>
</comment>
<dbReference type="EMBL" id="MCGN01000001">
    <property type="protein sequence ID" value="ORZ02554.1"/>
    <property type="molecule type" value="Genomic_DNA"/>
</dbReference>
<dbReference type="InterPro" id="IPR000387">
    <property type="entry name" value="Tyr_Pase_dom"/>
</dbReference>
<name>A0A1X2HSU1_SYNRA</name>
<evidence type="ECO:0000256" key="3">
    <source>
        <dbReference type="SAM" id="MobiDB-lite"/>
    </source>
</evidence>
<gene>
    <name evidence="6" type="ORF">BCR43DRAFT_465678</name>
</gene>
<feature type="compositionally biased region" description="Acidic residues" evidence="3">
    <location>
        <begin position="333"/>
        <end position="350"/>
    </location>
</feature>
<dbReference type="InParanoid" id="A0A1X2HSU1"/>
<dbReference type="AlphaFoldDB" id="A0A1X2HSU1"/>
<accession>A0A1X2HSU1</accession>
<keyword evidence="7" id="KW-1185">Reference proteome</keyword>
<dbReference type="InterPro" id="IPR029021">
    <property type="entry name" value="Prot-tyrosine_phosphatase-like"/>
</dbReference>
<feature type="region of interest" description="Disordered" evidence="3">
    <location>
        <begin position="325"/>
        <end position="353"/>
    </location>
</feature>
<dbReference type="InterPro" id="IPR000340">
    <property type="entry name" value="Dual-sp_phosphatase_cat-dom"/>
</dbReference>
<dbReference type="OMA" id="QHECERS"/>
<evidence type="ECO:0000313" key="6">
    <source>
        <dbReference type="EMBL" id="ORZ02554.1"/>
    </source>
</evidence>
<dbReference type="InterPro" id="IPR020422">
    <property type="entry name" value="TYR_PHOSPHATASE_DUAL_dom"/>
</dbReference>
<feature type="domain" description="Tyrosine specific protein phosphatases" evidence="5">
    <location>
        <begin position="665"/>
        <end position="741"/>
    </location>
</feature>
<dbReference type="OrthoDB" id="273181at2759"/>
<feature type="region of interest" description="Disordered" evidence="3">
    <location>
        <begin position="1"/>
        <end position="53"/>
    </location>
</feature>
<reference evidence="6 7" key="1">
    <citation type="submission" date="2016-07" db="EMBL/GenBank/DDBJ databases">
        <title>Pervasive Adenine N6-methylation of Active Genes in Fungi.</title>
        <authorList>
            <consortium name="DOE Joint Genome Institute"/>
            <person name="Mondo S.J."/>
            <person name="Dannebaum R.O."/>
            <person name="Kuo R.C."/>
            <person name="Labutti K."/>
            <person name="Haridas S."/>
            <person name="Kuo A."/>
            <person name="Salamov A."/>
            <person name="Ahrendt S.R."/>
            <person name="Lipzen A."/>
            <person name="Sullivan W."/>
            <person name="Andreopoulos W.B."/>
            <person name="Clum A."/>
            <person name="Lindquist E."/>
            <person name="Daum C."/>
            <person name="Ramamoorthy G.K."/>
            <person name="Gryganskyi A."/>
            <person name="Culley D."/>
            <person name="Magnuson J.K."/>
            <person name="James T.Y."/>
            <person name="O'Malley M.A."/>
            <person name="Stajich J.E."/>
            <person name="Spatafora J.W."/>
            <person name="Visel A."/>
            <person name="Grigoriev I.V."/>
        </authorList>
    </citation>
    <scope>NUCLEOTIDE SEQUENCE [LARGE SCALE GENOMIC DNA]</scope>
    <source>
        <strain evidence="6 7">NRRL 2496</strain>
    </source>
</reference>
<feature type="domain" description="Tyrosine specific protein phosphatases" evidence="5">
    <location>
        <begin position="410"/>
        <end position="475"/>
    </location>
</feature>
<proteinExistence type="predicted"/>
<organism evidence="6 7">
    <name type="scientific">Syncephalastrum racemosum</name>
    <name type="common">Filamentous fungus</name>
    <dbReference type="NCBI Taxonomy" id="13706"/>
    <lineage>
        <taxon>Eukaryota</taxon>
        <taxon>Fungi</taxon>
        <taxon>Fungi incertae sedis</taxon>
        <taxon>Mucoromycota</taxon>
        <taxon>Mucoromycotina</taxon>
        <taxon>Mucoromycetes</taxon>
        <taxon>Mucorales</taxon>
        <taxon>Syncephalastraceae</taxon>
        <taxon>Syncephalastrum</taxon>
    </lineage>
</organism>
<protein>
    <submittedName>
        <fullName evidence="6">Protein-tyrosine phosphatase-like protein</fullName>
    </submittedName>
</protein>
<dbReference type="Gene3D" id="3.90.190.10">
    <property type="entry name" value="Protein tyrosine phosphatase superfamily"/>
    <property type="match status" value="2"/>
</dbReference>
<dbReference type="PANTHER" id="PTHR47550">
    <property type="entry name" value="DUAL SPECIFICITY PROTEIN PHOSPHATASE PPS1"/>
    <property type="match status" value="1"/>
</dbReference>